<dbReference type="KEGG" id="bct:GEM_3262"/>
<accession>A0A9W3K3W4</accession>
<dbReference type="EMBL" id="CP003775">
    <property type="protein sequence ID" value="AFQ49655.1"/>
    <property type="molecule type" value="Genomic_DNA"/>
</dbReference>
<sequence length="146" mass="15122">MAATKGKAGHGTDTQAADARALVALAELADMLCQLGAEAIEAIEATEAPVDVAPYLDGLKAVEQHIHRMNPLDADGRERAARHYYAGVFAGACGDDSAIARGVAGSLARQAGGVSHAAARCFATLARIGRRHGRVFAARRGHRVPA</sequence>
<dbReference type="Proteomes" id="UP000032866">
    <property type="component" value="Chromosome 2"/>
</dbReference>
<protein>
    <submittedName>
        <fullName evidence="1">Uncharacterized protein</fullName>
    </submittedName>
</protein>
<dbReference type="RefSeq" id="WP_014898436.1">
    <property type="nucleotide sequence ID" value="NC_018514.1"/>
</dbReference>
<reference evidence="1 2" key="1">
    <citation type="journal article" date="2012" name="J. Bacteriol.">
        <title>Complete Genome Sequence of Burkholderia sp. Strain GG4, a Betaproteobacterium That Reduces 3-Oxo-N-Acylhomoserine Lactones and Produces Different N-Acylhomoserine Lactones.</title>
        <authorList>
            <person name="Hong K.W."/>
            <person name="Koh C.L."/>
            <person name="Sam C.K."/>
            <person name="Yin W.F."/>
            <person name="Chan K.G."/>
        </authorList>
    </citation>
    <scope>NUCLEOTIDE SEQUENCE [LARGE SCALE GENOMIC DNA]</scope>
    <source>
        <strain evidence="1 2">GG4</strain>
    </source>
</reference>
<evidence type="ECO:0000313" key="2">
    <source>
        <dbReference type="Proteomes" id="UP000032866"/>
    </source>
</evidence>
<gene>
    <name evidence="1" type="ORF">GEM_3262</name>
</gene>
<dbReference type="AlphaFoldDB" id="A0A9W3K3W4"/>
<name>A0A9W3K3W4_BURCE</name>
<proteinExistence type="predicted"/>
<evidence type="ECO:0000313" key="1">
    <source>
        <dbReference type="EMBL" id="AFQ49655.1"/>
    </source>
</evidence>
<organism evidence="1 2">
    <name type="scientific">Burkholderia cepacia GG4</name>
    <dbReference type="NCBI Taxonomy" id="1009846"/>
    <lineage>
        <taxon>Bacteria</taxon>
        <taxon>Pseudomonadati</taxon>
        <taxon>Pseudomonadota</taxon>
        <taxon>Betaproteobacteria</taxon>
        <taxon>Burkholderiales</taxon>
        <taxon>Burkholderiaceae</taxon>
        <taxon>Burkholderia</taxon>
        <taxon>Burkholderia cepacia complex</taxon>
    </lineage>
</organism>